<dbReference type="GO" id="GO:0000272">
    <property type="term" value="P:polysaccharide catabolic process"/>
    <property type="evidence" value="ECO:0007669"/>
    <property type="project" value="TreeGrafter"/>
</dbReference>
<feature type="binding site" evidence="4">
    <location>
        <position position="226"/>
    </location>
    <ligand>
        <name>substrate</name>
    </ligand>
</feature>
<dbReference type="GO" id="GO:0052757">
    <property type="term" value="F:chondroitin hydrolase activity"/>
    <property type="evidence" value="ECO:0007669"/>
    <property type="project" value="TreeGrafter"/>
</dbReference>
<organism evidence="5 6">
    <name type="scientific">Paramixta manurensis</name>
    <dbReference type="NCBI Taxonomy" id="2740817"/>
    <lineage>
        <taxon>Bacteria</taxon>
        <taxon>Pseudomonadati</taxon>
        <taxon>Pseudomonadota</taxon>
        <taxon>Gammaproteobacteria</taxon>
        <taxon>Enterobacterales</taxon>
        <taxon>Erwiniaceae</taxon>
        <taxon>Paramixta</taxon>
    </lineage>
</organism>
<name>A0A6M8UB38_9GAMM</name>
<dbReference type="PANTHER" id="PTHR36845">
    <property type="entry name" value="HYDROLASE, PUTATIVE (AFU_ORTHOLOGUE AFUA_7G05090)-RELATED"/>
    <property type="match status" value="1"/>
</dbReference>
<evidence type="ECO:0000313" key="6">
    <source>
        <dbReference type="Proteomes" id="UP000505325"/>
    </source>
</evidence>
<evidence type="ECO:0000256" key="1">
    <source>
        <dbReference type="ARBA" id="ARBA00022801"/>
    </source>
</evidence>
<feature type="active site" description="Nucleophile" evidence="3">
    <location>
        <position position="94"/>
    </location>
</feature>
<evidence type="ECO:0000256" key="2">
    <source>
        <dbReference type="ARBA" id="ARBA00038358"/>
    </source>
</evidence>
<gene>
    <name evidence="5" type="ORF">PMPD1_1970</name>
</gene>
<dbReference type="Proteomes" id="UP000505325">
    <property type="component" value="Chromosome"/>
</dbReference>
<dbReference type="InterPro" id="IPR010905">
    <property type="entry name" value="Glyco_hydro_88"/>
</dbReference>
<accession>A0A6M8UB38</accession>
<dbReference type="KEGG" id="pmak:PMPD1_1970"/>
<dbReference type="SUPFAM" id="SSF48208">
    <property type="entry name" value="Six-hairpin glycosidases"/>
    <property type="match status" value="1"/>
</dbReference>
<dbReference type="InterPro" id="IPR012341">
    <property type="entry name" value="6hp_glycosidase-like_sf"/>
</dbReference>
<dbReference type="Pfam" id="PF07470">
    <property type="entry name" value="Glyco_hydro_88"/>
    <property type="match status" value="1"/>
</dbReference>
<keyword evidence="1 5" id="KW-0378">Hydrolase</keyword>
<feature type="binding site" evidence="4">
    <location>
        <position position="94"/>
    </location>
    <ligand>
        <name>substrate</name>
    </ligand>
</feature>
<evidence type="ECO:0000313" key="5">
    <source>
        <dbReference type="EMBL" id="QKJ86919.1"/>
    </source>
</evidence>
<feature type="binding site" evidence="4">
    <location>
        <position position="212"/>
    </location>
    <ligand>
        <name>substrate</name>
    </ligand>
</feature>
<dbReference type="PANTHER" id="PTHR36845:SF1">
    <property type="entry name" value="HYDROLASE, PUTATIVE (AFU_ORTHOLOGUE AFUA_7G05090)-RELATED"/>
    <property type="match status" value="1"/>
</dbReference>
<dbReference type="AlphaFoldDB" id="A0A6M8UB38"/>
<dbReference type="InterPro" id="IPR008928">
    <property type="entry name" value="6-hairpin_glycosidase_sf"/>
</dbReference>
<reference evidence="5 6" key="1">
    <citation type="submission" date="2020-06" db="EMBL/GenBank/DDBJ databases">
        <title>Genome sequence of Paramixta manurensis strain PD-1.</title>
        <authorList>
            <person name="Lee C.W."/>
            <person name="Kim J."/>
        </authorList>
    </citation>
    <scope>NUCLEOTIDE SEQUENCE [LARGE SCALE GENOMIC DNA]</scope>
    <source>
        <strain evidence="5 6">PD-1</strain>
    </source>
</reference>
<feature type="binding site" evidence="4">
    <location>
        <position position="155"/>
    </location>
    <ligand>
        <name>substrate</name>
    </ligand>
</feature>
<feature type="binding site" evidence="4">
    <location>
        <position position="214"/>
    </location>
    <ligand>
        <name>substrate</name>
    </ligand>
</feature>
<protein>
    <submittedName>
        <fullName evidence="5">Glucuronyl hydrolase</fullName>
    </submittedName>
</protein>
<keyword evidence="6" id="KW-1185">Reference proteome</keyword>
<feature type="binding site" evidence="4">
    <location>
        <position position="230"/>
    </location>
    <ligand>
        <name>substrate</name>
    </ligand>
</feature>
<dbReference type="Gene3D" id="1.50.10.10">
    <property type="match status" value="1"/>
</dbReference>
<dbReference type="EMBL" id="CP054212">
    <property type="protein sequence ID" value="QKJ86919.1"/>
    <property type="molecule type" value="Genomic_DNA"/>
</dbReference>
<proteinExistence type="inferred from homology"/>
<comment type="similarity">
    <text evidence="2">Belongs to the glycosyl hydrolase 88 family.</text>
</comment>
<sequence>MTIRLNEDFMNWLSDAIDKCLAKTQANVEQFTDFPHITEQGKYVFTPDGVWTGGFWTGILWLAYQRNPSPALLTAATHFTDRLLPRAHDRRNHDLGFMFYPGAIAGWRLTQRSDYKQAALTAANSLAAQFNARAGFIPGWGFFGGEEWSTSVLIDTLMNLPLLAWAVKNGGDPALLAVIEQHTATALAHHLRANGSVFHVYHFTEEGVGIRGDTYQGLAAQSSWARGQGWAITGLALLADALNNHHYLATAEKVADFILSHLPPDHIPKWDYDDPQPNAPKDASAGAISAYGLLRLYRLSGKERYKTAATAMLKALAATCIVDDNQGLLAHSTADLPHGLGIDQATGYGDYYFLKALYALEAISAAR</sequence>
<feature type="active site" description="Proton donor" evidence="3">
    <location>
        <position position="155"/>
    </location>
</feature>
<evidence type="ECO:0000256" key="3">
    <source>
        <dbReference type="PIRSR" id="PIRSR610905-1"/>
    </source>
</evidence>
<evidence type="ECO:0000256" key="4">
    <source>
        <dbReference type="PIRSR" id="PIRSR610905-2"/>
    </source>
</evidence>
<dbReference type="InterPro" id="IPR052369">
    <property type="entry name" value="UG_Glycosaminoglycan_Hydrolase"/>
</dbReference>